<evidence type="ECO:0000256" key="6">
    <source>
        <dbReference type="ARBA" id="ARBA00022946"/>
    </source>
</evidence>
<dbReference type="PROSITE" id="PS51359">
    <property type="entry name" value="COX5B_2"/>
    <property type="match status" value="1"/>
</dbReference>
<keyword evidence="3 11" id="KW-0479">Metal-binding</keyword>
<comment type="similarity">
    <text evidence="2">Belongs to the cytochrome c oxidase subunit 5B family.</text>
</comment>
<dbReference type="Pfam" id="PF01215">
    <property type="entry name" value="COX5B"/>
    <property type="match status" value="1"/>
</dbReference>
<dbReference type="SUPFAM" id="SSF57802">
    <property type="entry name" value="Rubredoxin-like"/>
    <property type="match status" value="1"/>
</dbReference>
<evidence type="ECO:0000256" key="3">
    <source>
        <dbReference type="ARBA" id="ARBA00022723"/>
    </source>
</evidence>
<evidence type="ECO:0000256" key="4">
    <source>
        <dbReference type="ARBA" id="ARBA00022792"/>
    </source>
</evidence>
<feature type="region of interest" description="Disordered" evidence="12">
    <location>
        <begin position="39"/>
        <end position="59"/>
    </location>
</feature>
<evidence type="ECO:0000256" key="12">
    <source>
        <dbReference type="SAM" id="MobiDB-lite"/>
    </source>
</evidence>
<keyword evidence="4" id="KW-0999">Mitochondrion inner membrane</keyword>
<evidence type="ECO:0000256" key="2">
    <source>
        <dbReference type="ARBA" id="ARBA00010292"/>
    </source>
</evidence>
<dbReference type="CDD" id="cd00924">
    <property type="entry name" value="Cyt_c_Oxidase_Vb"/>
    <property type="match status" value="1"/>
</dbReference>
<feature type="binding site" evidence="11">
    <location>
        <position position="110"/>
    </location>
    <ligand>
        <name>Zn(2+)</name>
        <dbReference type="ChEBI" id="CHEBI:29105"/>
    </ligand>
</feature>
<evidence type="ECO:0000256" key="5">
    <source>
        <dbReference type="ARBA" id="ARBA00022833"/>
    </source>
</evidence>
<evidence type="ECO:0000256" key="11">
    <source>
        <dbReference type="PIRSR" id="PIRSR602124-2"/>
    </source>
</evidence>
<reference evidence="13 14" key="1">
    <citation type="journal article" date="2018" name="Mol. Biol. Evol.">
        <title>Broad Genomic Sampling Reveals a Smut Pathogenic Ancestry of the Fungal Clade Ustilaginomycotina.</title>
        <authorList>
            <person name="Kijpornyongpan T."/>
            <person name="Mondo S.J."/>
            <person name="Barry K."/>
            <person name="Sandor L."/>
            <person name="Lee J."/>
            <person name="Lipzen A."/>
            <person name="Pangilinan J."/>
            <person name="LaButti K."/>
            <person name="Hainaut M."/>
            <person name="Henrissat B."/>
            <person name="Grigoriev I.V."/>
            <person name="Spatafora J.W."/>
            <person name="Aime M.C."/>
        </authorList>
    </citation>
    <scope>NUCLEOTIDE SEQUENCE [LARGE SCALE GENOMIC DNA]</scope>
    <source>
        <strain evidence="13 14">MCA 4198</strain>
    </source>
</reference>
<dbReference type="FunFam" id="2.60.11.10:FF:000003">
    <property type="entry name" value="Cytochrome c oxidase subunit IV"/>
    <property type="match status" value="1"/>
</dbReference>
<evidence type="ECO:0000256" key="7">
    <source>
        <dbReference type="ARBA" id="ARBA00023128"/>
    </source>
</evidence>
<proteinExistence type="inferred from homology"/>
<keyword evidence="6" id="KW-0809">Transit peptide</keyword>
<gene>
    <name evidence="13" type="ORF">FA10DRAFT_267774</name>
</gene>
<dbReference type="Gene3D" id="2.60.11.10">
    <property type="entry name" value="Cytochrome c oxidase, subunit Vb"/>
    <property type="match status" value="1"/>
</dbReference>
<dbReference type="GO" id="GO:0005743">
    <property type="term" value="C:mitochondrial inner membrane"/>
    <property type="evidence" value="ECO:0007669"/>
    <property type="project" value="UniProtKB-SubCell"/>
</dbReference>
<dbReference type="STRING" id="215250.A0A316YID2"/>
<dbReference type="PANTHER" id="PTHR10122:SF0">
    <property type="entry name" value="CYTOCHROME C OXIDASE SUBUNIT 5B, ISOFORM A-RELATED"/>
    <property type="match status" value="1"/>
</dbReference>
<dbReference type="GO" id="GO:0046872">
    <property type="term" value="F:metal ion binding"/>
    <property type="evidence" value="ECO:0007669"/>
    <property type="project" value="UniProtKB-KW"/>
</dbReference>
<dbReference type="InParanoid" id="A0A316YID2"/>
<dbReference type="InterPro" id="IPR002124">
    <property type="entry name" value="Cyt_c_oxidase_su5b"/>
</dbReference>
<dbReference type="AlphaFoldDB" id="A0A316YID2"/>
<evidence type="ECO:0000313" key="14">
    <source>
        <dbReference type="Proteomes" id="UP000245768"/>
    </source>
</evidence>
<evidence type="ECO:0000313" key="13">
    <source>
        <dbReference type="EMBL" id="PWN89187.1"/>
    </source>
</evidence>
<dbReference type="PANTHER" id="PTHR10122">
    <property type="entry name" value="CYTOCHROME C OXIDASE SUBUNIT 5B, MITOCHONDRIAL"/>
    <property type="match status" value="1"/>
</dbReference>
<feature type="binding site" evidence="11">
    <location>
        <position position="137"/>
    </location>
    <ligand>
        <name>Zn(2+)</name>
        <dbReference type="ChEBI" id="CHEBI:29105"/>
    </ligand>
</feature>
<dbReference type="InterPro" id="IPR036972">
    <property type="entry name" value="Cyt_c_oxidase_su5b_sf"/>
</dbReference>
<evidence type="ECO:0000256" key="8">
    <source>
        <dbReference type="ARBA" id="ARBA00023136"/>
    </source>
</evidence>
<dbReference type="FunCoup" id="A0A316YID2">
    <property type="interactions" value="199"/>
</dbReference>
<dbReference type="EMBL" id="KZ819637">
    <property type="protein sequence ID" value="PWN89187.1"/>
    <property type="molecule type" value="Genomic_DNA"/>
</dbReference>
<comment type="subcellular location">
    <subcellularLocation>
        <location evidence="1">Mitochondrion inner membrane</location>
        <topology evidence="1">Peripheral membrane protein</topology>
        <orientation evidence="1">Matrix side</orientation>
    </subcellularLocation>
</comment>
<feature type="binding site" evidence="11">
    <location>
        <position position="134"/>
    </location>
    <ligand>
        <name>Zn(2+)</name>
        <dbReference type="ChEBI" id="CHEBI:29105"/>
    </ligand>
</feature>
<dbReference type="GO" id="GO:0006123">
    <property type="term" value="P:mitochondrial electron transport, cytochrome c to oxygen"/>
    <property type="evidence" value="ECO:0007669"/>
    <property type="project" value="InterPro"/>
</dbReference>
<evidence type="ECO:0000256" key="9">
    <source>
        <dbReference type="ARBA" id="ARBA00031366"/>
    </source>
</evidence>
<keyword evidence="8" id="KW-0472">Membrane</keyword>
<accession>A0A316YID2</accession>
<keyword evidence="7" id="KW-0496">Mitochondrion</keyword>
<evidence type="ECO:0000256" key="1">
    <source>
        <dbReference type="ARBA" id="ARBA00004443"/>
    </source>
</evidence>
<dbReference type="RefSeq" id="XP_025376385.1">
    <property type="nucleotide sequence ID" value="XM_025522048.1"/>
</dbReference>
<feature type="binding site" evidence="11">
    <location>
        <position position="118"/>
    </location>
    <ligand>
        <name>Zn(2+)</name>
        <dbReference type="ChEBI" id="CHEBI:29105"/>
    </ligand>
</feature>
<dbReference type="GeneID" id="37043964"/>
<name>A0A316YID2_9BASI</name>
<protein>
    <recommendedName>
        <fullName evidence="10">Cytochrome c oxidase subunit 4, mitochondrial</fullName>
    </recommendedName>
    <alternativeName>
        <fullName evidence="9">Cytochrome c oxidase polypeptide IV</fullName>
    </alternativeName>
</protein>
<dbReference type="GO" id="GO:0045277">
    <property type="term" value="C:respiratory chain complex IV"/>
    <property type="evidence" value="ECO:0007669"/>
    <property type="project" value="InterPro"/>
</dbReference>
<keyword evidence="14" id="KW-1185">Reference proteome</keyword>
<evidence type="ECO:0000256" key="10">
    <source>
        <dbReference type="ARBA" id="ARBA00070613"/>
    </source>
</evidence>
<keyword evidence="5 11" id="KW-0862">Zinc</keyword>
<sequence>MSASFFARRAVALRAAPLRASMASPARMLRTSAVLRADSHAPPVIQGEGGKPGEVPTDEAQSTGLERFELLGKLQGVDVFDMEPLESDRLGTKKDPIVVKSLFPTRIIGCSGSPAGSHDTIWLHLNLETEFHRCPECGSVSKLDFQGDPALLEGGHH</sequence>
<dbReference type="OrthoDB" id="10249250at2759"/>
<dbReference type="Proteomes" id="UP000245768">
    <property type="component" value="Unassembled WGS sequence"/>
</dbReference>
<organism evidence="13 14">
    <name type="scientific">Acaromyces ingoldii</name>
    <dbReference type="NCBI Taxonomy" id="215250"/>
    <lineage>
        <taxon>Eukaryota</taxon>
        <taxon>Fungi</taxon>
        <taxon>Dikarya</taxon>
        <taxon>Basidiomycota</taxon>
        <taxon>Ustilaginomycotina</taxon>
        <taxon>Exobasidiomycetes</taxon>
        <taxon>Exobasidiales</taxon>
        <taxon>Cryptobasidiaceae</taxon>
        <taxon>Acaromyces</taxon>
    </lineage>
</organism>